<dbReference type="PANTHER" id="PTHR45339">
    <property type="entry name" value="HYBRID SIGNAL TRANSDUCTION HISTIDINE KINASE J"/>
    <property type="match status" value="1"/>
</dbReference>
<dbReference type="EMBL" id="AHMO02000011">
    <property type="protein sequence ID" value="EQA43708.1"/>
    <property type="molecule type" value="Genomic_DNA"/>
</dbReference>
<dbReference type="AlphaFoldDB" id="T0GE71"/>
<comment type="caution">
    <text evidence="5">The sequence shown here is derived from an EMBL/GenBank/DDBJ whole genome shotgun (WGS) entry which is preliminary data.</text>
</comment>
<evidence type="ECO:0000256" key="1">
    <source>
        <dbReference type="ARBA" id="ARBA00022553"/>
    </source>
</evidence>
<evidence type="ECO:0000256" key="3">
    <source>
        <dbReference type="PROSITE-ProRule" id="PRU00169"/>
    </source>
</evidence>
<keyword evidence="2" id="KW-0902">Two-component regulatory system</keyword>
<keyword evidence="1 3" id="KW-0597">Phosphoprotein</keyword>
<reference evidence="5" key="1">
    <citation type="submission" date="2013-05" db="EMBL/GenBank/DDBJ databases">
        <authorList>
            <person name="Harkins D.M."/>
            <person name="Durkin A.S."/>
            <person name="Brinkac L.M."/>
            <person name="Haft D.H."/>
            <person name="Selengut J.D."/>
            <person name="Sanka R."/>
            <person name="DePew J."/>
            <person name="Purushe J."/>
            <person name="Hartskeerl R.A."/>
            <person name="Ahmed A."/>
            <person name="van der Linden H."/>
            <person name="Goris M.G.A."/>
            <person name="Vinetz J.M."/>
            <person name="Sutton G.G."/>
            <person name="Nierman W.C."/>
            <person name="Fouts D.E."/>
        </authorList>
    </citation>
    <scope>NUCLEOTIDE SEQUENCE [LARGE SCALE GENOMIC DNA]</scope>
    <source>
        <strain evidence="5">5399</strain>
    </source>
</reference>
<sequence length="140" mass="16144">MNPTQGNGTSTTIQTIRILIAEDDHINQIIAKRMFQKSGYEVEIVNNGLEVLTAIRRSKYDIIYLDLIMPELGGFETARRLREEFKESAEPPWIVALTAMSLADEFEEYLESGMDSFISKPYKLEDIRNSIDDYFVRKSK</sequence>
<proteinExistence type="predicted"/>
<name>T0GE71_9LEPT</name>
<dbReference type="Pfam" id="PF00072">
    <property type="entry name" value="Response_reg"/>
    <property type="match status" value="1"/>
</dbReference>
<dbReference type="SUPFAM" id="SSF52172">
    <property type="entry name" value="CheY-like"/>
    <property type="match status" value="1"/>
</dbReference>
<feature type="domain" description="Response regulatory" evidence="4">
    <location>
        <begin position="17"/>
        <end position="135"/>
    </location>
</feature>
<dbReference type="SMART" id="SM00448">
    <property type="entry name" value="REC"/>
    <property type="match status" value="1"/>
</dbReference>
<dbReference type="InterPro" id="IPR011006">
    <property type="entry name" value="CheY-like_superfamily"/>
</dbReference>
<dbReference type="InterPro" id="IPR001789">
    <property type="entry name" value="Sig_transdc_resp-reg_receiver"/>
</dbReference>
<gene>
    <name evidence="5" type="ORF">LEP1GSC050_1606</name>
</gene>
<dbReference type="PANTHER" id="PTHR45339:SF1">
    <property type="entry name" value="HYBRID SIGNAL TRANSDUCTION HISTIDINE KINASE J"/>
    <property type="match status" value="1"/>
</dbReference>
<accession>T0GE71</accession>
<dbReference type="Proteomes" id="UP000015454">
    <property type="component" value="Unassembled WGS sequence"/>
</dbReference>
<dbReference type="Gene3D" id="3.40.50.2300">
    <property type="match status" value="1"/>
</dbReference>
<feature type="modified residue" description="4-aspartylphosphate" evidence="3">
    <location>
        <position position="66"/>
    </location>
</feature>
<protein>
    <submittedName>
        <fullName evidence="5">Response regulator receiver domain protein</fullName>
    </submittedName>
</protein>
<dbReference type="PROSITE" id="PS50110">
    <property type="entry name" value="RESPONSE_REGULATORY"/>
    <property type="match status" value="1"/>
</dbReference>
<organism evidence="5 6">
    <name type="scientific">Leptospira broomii serovar Hurstbridge str. 5399</name>
    <dbReference type="NCBI Taxonomy" id="1049789"/>
    <lineage>
        <taxon>Bacteria</taxon>
        <taxon>Pseudomonadati</taxon>
        <taxon>Spirochaetota</taxon>
        <taxon>Spirochaetia</taxon>
        <taxon>Leptospirales</taxon>
        <taxon>Leptospiraceae</taxon>
        <taxon>Leptospira</taxon>
    </lineage>
</organism>
<evidence type="ECO:0000256" key="2">
    <source>
        <dbReference type="ARBA" id="ARBA00023012"/>
    </source>
</evidence>
<dbReference type="OrthoDB" id="330124at2"/>
<evidence type="ECO:0000259" key="4">
    <source>
        <dbReference type="PROSITE" id="PS50110"/>
    </source>
</evidence>
<dbReference type="STRING" id="1049789.LEP1GSC050_1606"/>
<evidence type="ECO:0000313" key="6">
    <source>
        <dbReference type="Proteomes" id="UP000015454"/>
    </source>
</evidence>
<dbReference type="GO" id="GO:0000160">
    <property type="term" value="P:phosphorelay signal transduction system"/>
    <property type="evidence" value="ECO:0007669"/>
    <property type="project" value="UniProtKB-KW"/>
</dbReference>
<dbReference type="CDD" id="cd17546">
    <property type="entry name" value="REC_hyHK_CKI1_RcsC-like"/>
    <property type="match status" value="1"/>
</dbReference>
<keyword evidence="6" id="KW-1185">Reference proteome</keyword>
<evidence type="ECO:0000313" key="5">
    <source>
        <dbReference type="EMBL" id="EQA43708.1"/>
    </source>
</evidence>
<dbReference type="RefSeq" id="WP_010570011.1">
    <property type="nucleotide sequence ID" value="NZ_AHMO02000011.1"/>
</dbReference>